<dbReference type="GO" id="GO:0006564">
    <property type="term" value="P:L-serine biosynthetic process"/>
    <property type="evidence" value="ECO:0007669"/>
    <property type="project" value="UniProtKB-KW"/>
</dbReference>
<dbReference type="Pfam" id="PF12710">
    <property type="entry name" value="HAD"/>
    <property type="match status" value="1"/>
</dbReference>
<dbReference type="PANTHER" id="PTHR43344">
    <property type="entry name" value="PHOSPHOSERINE PHOSPHATASE"/>
    <property type="match status" value="1"/>
</dbReference>
<keyword evidence="9" id="KW-0460">Magnesium</keyword>
<comment type="caution">
    <text evidence="15">The sequence shown here is derived from an EMBL/GenBank/DDBJ whole genome shotgun (WGS) entry which is preliminary data.</text>
</comment>
<dbReference type="SFLD" id="SFLDG01136">
    <property type="entry name" value="C1.6:_Phosphoserine_Phosphatas"/>
    <property type="match status" value="1"/>
</dbReference>
<evidence type="ECO:0000256" key="7">
    <source>
        <dbReference type="ARBA" id="ARBA00022723"/>
    </source>
</evidence>
<comment type="catalytic activity">
    <reaction evidence="12">
        <text>O-phospho-L-serine + H2O = L-serine + phosphate</text>
        <dbReference type="Rhea" id="RHEA:21208"/>
        <dbReference type="ChEBI" id="CHEBI:15377"/>
        <dbReference type="ChEBI" id="CHEBI:33384"/>
        <dbReference type="ChEBI" id="CHEBI:43474"/>
        <dbReference type="ChEBI" id="CHEBI:57524"/>
        <dbReference type="EC" id="3.1.3.3"/>
    </reaction>
</comment>
<keyword evidence="10" id="KW-0718">Serine biosynthesis</keyword>
<dbReference type="PANTHER" id="PTHR43344:SF2">
    <property type="entry name" value="PHOSPHOSERINE PHOSPHATASE"/>
    <property type="match status" value="1"/>
</dbReference>
<dbReference type="InterPro" id="IPR004469">
    <property type="entry name" value="PSP"/>
</dbReference>
<protein>
    <recommendedName>
        <fullName evidence="5">Phosphoserine phosphatase</fullName>
        <ecNumber evidence="4">3.1.3.3</ecNumber>
    </recommendedName>
    <alternativeName>
        <fullName evidence="11">O-phosphoserine phosphohydrolase</fullName>
    </alternativeName>
</protein>
<comment type="cofactor">
    <cofactor evidence="1">
        <name>Mg(2+)</name>
        <dbReference type="ChEBI" id="CHEBI:18420"/>
    </cofactor>
</comment>
<name>A0AAE2YNK2_9PROT</name>
<evidence type="ECO:0000256" key="5">
    <source>
        <dbReference type="ARBA" id="ARBA00015196"/>
    </source>
</evidence>
<dbReference type="GO" id="GO:0036424">
    <property type="term" value="F:L-phosphoserine phosphatase activity"/>
    <property type="evidence" value="ECO:0007669"/>
    <property type="project" value="InterPro"/>
</dbReference>
<keyword evidence="8 15" id="KW-0378">Hydrolase</keyword>
<keyword evidence="6" id="KW-0028">Amino-acid biosynthesis</keyword>
<evidence type="ECO:0000256" key="14">
    <source>
        <dbReference type="PIRSR" id="PIRSR604469-1"/>
    </source>
</evidence>
<dbReference type="SFLD" id="SFLDF00029">
    <property type="entry name" value="phosphoserine_phosphatase"/>
    <property type="match status" value="1"/>
</dbReference>
<evidence type="ECO:0000256" key="1">
    <source>
        <dbReference type="ARBA" id="ARBA00001946"/>
    </source>
</evidence>
<evidence type="ECO:0000256" key="10">
    <source>
        <dbReference type="ARBA" id="ARBA00023299"/>
    </source>
</evidence>
<keyword evidence="16" id="KW-1185">Reference proteome</keyword>
<proteinExistence type="inferred from homology"/>
<dbReference type="NCBIfam" id="TIGR01488">
    <property type="entry name" value="HAD-SF-IB"/>
    <property type="match status" value="1"/>
</dbReference>
<dbReference type="CDD" id="cd07500">
    <property type="entry name" value="HAD_PSP"/>
    <property type="match status" value="1"/>
</dbReference>
<dbReference type="Proteomes" id="UP001197378">
    <property type="component" value="Unassembled WGS sequence"/>
</dbReference>
<dbReference type="Gene3D" id="3.40.50.1000">
    <property type="entry name" value="HAD superfamily/HAD-like"/>
    <property type="match status" value="1"/>
</dbReference>
<evidence type="ECO:0000256" key="12">
    <source>
        <dbReference type="ARBA" id="ARBA00048138"/>
    </source>
</evidence>
<dbReference type="GO" id="GO:0000287">
    <property type="term" value="F:magnesium ion binding"/>
    <property type="evidence" value="ECO:0007669"/>
    <property type="project" value="TreeGrafter"/>
</dbReference>
<comment type="pathway">
    <text evidence="2">Amino-acid biosynthesis; L-serine biosynthesis; L-serine from 3-phospho-D-glycerate: step 3/3.</text>
</comment>
<comment type="catalytic activity">
    <reaction evidence="13">
        <text>O-phospho-D-serine + H2O = D-serine + phosphate</text>
        <dbReference type="Rhea" id="RHEA:24873"/>
        <dbReference type="ChEBI" id="CHEBI:15377"/>
        <dbReference type="ChEBI" id="CHEBI:35247"/>
        <dbReference type="ChEBI" id="CHEBI:43474"/>
        <dbReference type="ChEBI" id="CHEBI:58680"/>
        <dbReference type="EC" id="3.1.3.3"/>
    </reaction>
</comment>
<dbReference type="NCBIfam" id="TIGR00338">
    <property type="entry name" value="serB"/>
    <property type="match status" value="1"/>
</dbReference>
<dbReference type="SUPFAM" id="SSF56784">
    <property type="entry name" value="HAD-like"/>
    <property type="match status" value="1"/>
</dbReference>
<dbReference type="InterPro" id="IPR036412">
    <property type="entry name" value="HAD-like_sf"/>
</dbReference>
<sequence length="370" mass="40041">MSATRLAILSPAHQGRMALPASMSQIVAGEIEQREIAGSWLQSWRLPADFAELQPFLEELARQGLAQEREILWGPASDAEEPLRLVLRGDLRPTMLRRALTSLQLRAFLPGRVLLAQGNELVIEIWGDAAALPLANHQLVEALMEFPVDVALTPNWKSGQFRLLISDMDSTLIAIECIDELGAHLGLKSKIAAITERSMAGELDFRSSLRERVRLLAGTPVGAIDAVIRERLQFSPGARDLVAAAKRAGMETAVVSGGFTQFTRHVQEELDLDYAFANQLDIRDGKLTGEVIGDIVDAEAKADILDLLAIAAGTNANQCVAIGDGANDLPMLRKAGVGIAYRAKPAVRAQANYQIRQGGLEFVSSILGLV</sequence>
<evidence type="ECO:0000256" key="4">
    <source>
        <dbReference type="ARBA" id="ARBA00012640"/>
    </source>
</evidence>
<evidence type="ECO:0000256" key="6">
    <source>
        <dbReference type="ARBA" id="ARBA00022605"/>
    </source>
</evidence>
<accession>A0AAE2YNK2</accession>
<gene>
    <name evidence="15" type="primary">serB</name>
    <name evidence="15" type="ORF">HFQ13_04615</name>
</gene>
<dbReference type="GO" id="GO:0005737">
    <property type="term" value="C:cytoplasm"/>
    <property type="evidence" value="ECO:0007669"/>
    <property type="project" value="TreeGrafter"/>
</dbReference>
<dbReference type="AlphaFoldDB" id="A0AAE2YNK2"/>
<dbReference type="RefSeq" id="WP_215873352.1">
    <property type="nucleotide sequence ID" value="NZ_JAAXYO010000044.1"/>
</dbReference>
<comment type="similarity">
    <text evidence="3">Belongs to the HAD-like hydrolase superfamily. SerB family.</text>
</comment>
<dbReference type="EC" id="3.1.3.3" evidence="4"/>
<dbReference type="InterPro" id="IPR050582">
    <property type="entry name" value="HAD-like_SerB"/>
</dbReference>
<keyword evidence="7" id="KW-0479">Metal-binding</keyword>
<evidence type="ECO:0000256" key="8">
    <source>
        <dbReference type="ARBA" id="ARBA00022801"/>
    </source>
</evidence>
<evidence type="ECO:0000313" key="16">
    <source>
        <dbReference type="Proteomes" id="UP001197378"/>
    </source>
</evidence>
<reference evidence="15" key="1">
    <citation type="journal article" date="2021" name="ISME J.">
        <title>Genomic evolution of the class Acidithiobacillia: deep-branching Proteobacteria living in extreme acidic conditions.</title>
        <authorList>
            <person name="Moya-Beltran A."/>
            <person name="Beard S."/>
            <person name="Rojas-Villalobos C."/>
            <person name="Issotta F."/>
            <person name="Gallardo Y."/>
            <person name="Ulloa R."/>
            <person name="Giaveno A."/>
            <person name="Degli Esposti M."/>
            <person name="Johnson D.B."/>
            <person name="Quatrini R."/>
        </authorList>
    </citation>
    <scope>NUCLEOTIDE SEQUENCE</scope>
    <source>
        <strain evidence="15">VAN18-1</strain>
    </source>
</reference>
<dbReference type="SFLD" id="SFLDS00003">
    <property type="entry name" value="Haloacid_Dehalogenase"/>
    <property type="match status" value="1"/>
</dbReference>
<evidence type="ECO:0000313" key="15">
    <source>
        <dbReference type="EMBL" id="MBU2787499.1"/>
    </source>
</evidence>
<feature type="active site" description="Proton donor" evidence="14">
    <location>
        <position position="169"/>
    </location>
</feature>
<feature type="active site" description="Nucleophile" evidence="14">
    <location>
        <position position="167"/>
    </location>
</feature>
<evidence type="ECO:0000256" key="13">
    <source>
        <dbReference type="ARBA" id="ARBA00048523"/>
    </source>
</evidence>
<dbReference type="InterPro" id="IPR023214">
    <property type="entry name" value="HAD_sf"/>
</dbReference>
<evidence type="ECO:0000256" key="3">
    <source>
        <dbReference type="ARBA" id="ARBA00009184"/>
    </source>
</evidence>
<evidence type="ECO:0000256" key="11">
    <source>
        <dbReference type="ARBA" id="ARBA00031693"/>
    </source>
</evidence>
<evidence type="ECO:0000256" key="2">
    <source>
        <dbReference type="ARBA" id="ARBA00005135"/>
    </source>
</evidence>
<evidence type="ECO:0000256" key="9">
    <source>
        <dbReference type="ARBA" id="ARBA00022842"/>
    </source>
</evidence>
<dbReference type="PRINTS" id="PR00119">
    <property type="entry name" value="CATATPASE"/>
</dbReference>
<organism evidence="15 16">
    <name type="scientific">Igneacidithiobacillus copahuensis</name>
    <dbReference type="NCBI Taxonomy" id="2724909"/>
    <lineage>
        <taxon>Bacteria</taxon>
        <taxon>Pseudomonadati</taxon>
        <taxon>Pseudomonadota</taxon>
        <taxon>Acidithiobacillia</taxon>
        <taxon>Acidithiobacillales</taxon>
        <taxon>Acidithiobacillaceae</taxon>
        <taxon>Igneacidithiobacillus</taxon>
    </lineage>
</organism>
<dbReference type="SFLD" id="SFLDG01137">
    <property type="entry name" value="C1.6.1:_Phosphoserine_Phosphat"/>
    <property type="match status" value="1"/>
</dbReference>
<dbReference type="EMBL" id="JAAXYO010000044">
    <property type="protein sequence ID" value="MBU2787499.1"/>
    <property type="molecule type" value="Genomic_DNA"/>
</dbReference>